<reference evidence="2" key="1">
    <citation type="submission" date="2025-08" db="UniProtKB">
        <authorList>
            <consortium name="Ensembl"/>
        </authorList>
    </citation>
    <scope>IDENTIFICATION</scope>
</reference>
<name>A0A8D0HHL9_SPHPU</name>
<reference evidence="2" key="2">
    <citation type="submission" date="2025-09" db="UniProtKB">
        <authorList>
            <consortium name="Ensembl"/>
        </authorList>
    </citation>
    <scope>IDENTIFICATION</scope>
</reference>
<dbReference type="InterPro" id="IPR046846">
    <property type="entry name" value="PKAT_KLD"/>
</dbReference>
<dbReference type="PANTHER" id="PTHR11861">
    <property type="entry name" value="MELANOCYTE PROTEIN PMEL 17-RELATED"/>
    <property type="match status" value="1"/>
</dbReference>
<keyword evidence="3" id="KW-1185">Reference proteome</keyword>
<evidence type="ECO:0000259" key="1">
    <source>
        <dbReference type="Pfam" id="PF20433"/>
    </source>
</evidence>
<dbReference type="Pfam" id="PF20433">
    <property type="entry name" value="PKAT_KLD"/>
    <property type="match status" value="1"/>
</dbReference>
<dbReference type="PANTHER" id="PTHR11861:SF1">
    <property type="entry name" value="MELANOCYTE PROTEIN PMEL"/>
    <property type="match status" value="1"/>
</dbReference>
<dbReference type="InterPro" id="IPR045219">
    <property type="entry name" value="PKAT"/>
</dbReference>
<proteinExistence type="predicted"/>
<dbReference type="Ensembl" id="ENSSPUT00000020681.1">
    <property type="protein sequence ID" value="ENSSPUP00000019413.1"/>
    <property type="gene ID" value="ENSSPUG00000014949.1"/>
</dbReference>
<dbReference type="AlphaFoldDB" id="A0A8D0HHL9"/>
<dbReference type="GeneTree" id="ENSGT00950000183188"/>
<protein>
    <recommendedName>
        <fullName evidence="1">PKAT KLD domain-containing protein</fullName>
    </recommendedName>
</protein>
<dbReference type="GO" id="GO:0032438">
    <property type="term" value="P:melanosome organization"/>
    <property type="evidence" value="ECO:0007669"/>
    <property type="project" value="TreeGrafter"/>
</dbReference>
<organism evidence="2 3">
    <name type="scientific">Sphenodon punctatus</name>
    <name type="common">Tuatara</name>
    <name type="synonym">Hatteria punctata</name>
    <dbReference type="NCBI Taxonomy" id="8508"/>
    <lineage>
        <taxon>Eukaryota</taxon>
        <taxon>Metazoa</taxon>
        <taxon>Chordata</taxon>
        <taxon>Craniata</taxon>
        <taxon>Vertebrata</taxon>
        <taxon>Euteleostomi</taxon>
        <taxon>Lepidosauria</taxon>
        <taxon>Sphenodontia</taxon>
        <taxon>Sphenodontidae</taxon>
        <taxon>Sphenodon</taxon>
    </lineage>
</organism>
<dbReference type="GO" id="GO:0005886">
    <property type="term" value="C:plasma membrane"/>
    <property type="evidence" value="ECO:0007669"/>
    <property type="project" value="TreeGrafter"/>
</dbReference>
<accession>A0A8D0HHL9</accession>
<dbReference type="Proteomes" id="UP000694392">
    <property type="component" value="Unplaced"/>
</dbReference>
<evidence type="ECO:0000313" key="3">
    <source>
        <dbReference type="Proteomes" id="UP000694392"/>
    </source>
</evidence>
<dbReference type="GO" id="GO:0042470">
    <property type="term" value="C:melanosome"/>
    <property type="evidence" value="ECO:0007669"/>
    <property type="project" value="TreeGrafter"/>
</dbReference>
<evidence type="ECO:0000313" key="2">
    <source>
        <dbReference type="Ensembl" id="ENSSPUP00000019413.1"/>
    </source>
</evidence>
<sequence length="123" mass="12530">GNCLSLELSSDVTIGPTLISPTALPTAGVNEALVVAKRQAPSGCLLYRYGTFQTQLDIVQGIESMEIVQVVPLEAASAGNAVELTITCQGSLPAEVCTTVSDAACLAPQQTACSPVPPSPACQ</sequence>
<feature type="domain" description="PKAT KLD" evidence="1">
    <location>
        <begin position="87"/>
        <end position="123"/>
    </location>
</feature>